<comment type="caution">
    <text evidence="3">The sequence shown here is derived from an EMBL/GenBank/DDBJ whole genome shotgun (WGS) entry which is preliminary data.</text>
</comment>
<dbReference type="Proteomes" id="UP000190626">
    <property type="component" value="Unassembled WGS sequence"/>
</dbReference>
<dbReference type="PANTHER" id="PTHR40027">
    <property type="entry name" value="CELL DIVISION PROTEIN DIVIC"/>
    <property type="match status" value="1"/>
</dbReference>
<keyword evidence="1" id="KW-0175">Coiled coil</keyword>
<feature type="coiled-coil region" evidence="1">
    <location>
        <begin position="47"/>
        <end position="81"/>
    </location>
</feature>
<proteinExistence type="predicted"/>
<dbReference type="PANTHER" id="PTHR40027:SF1">
    <property type="entry name" value="CELL DIVISION PROTEIN DIVIC"/>
    <property type="match status" value="1"/>
</dbReference>
<dbReference type="Pfam" id="PF04977">
    <property type="entry name" value="DivIC"/>
    <property type="match status" value="1"/>
</dbReference>
<name>A0A1V4HDE1_9BACL</name>
<evidence type="ECO:0000256" key="2">
    <source>
        <dbReference type="SAM" id="Phobius"/>
    </source>
</evidence>
<gene>
    <name evidence="3" type="ORF">BC351_35075</name>
</gene>
<evidence type="ECO:0000256" key="1">
    <source>
        <dbReference type="SAM" id="Coils"/>
    </source>
</evidence>
<sequence length="108" mass="12508">MQARATVPSSKRSASIGSKRRLRFLLIFVLCFMSWAAVNIWGQFAKLHEKSNVVANMEQQLVEANKLKEQTKREIARLHNDEYLDQIIRRDFHYSKTGETPLSVSKSQ</sequence>
<dbReference type="RefSeq" id="WP_079417115.1">
    <property type="nucleotide sequence ID" value="NZ_MBTG01000031.1"/>
</dbReference>
<accession>A0A1V4HDE1</accession>
<dbReference type="EMBL" id="MBTG01000031">
    <property type="protein sequence ID" value="OPH51235.1"/>
    <property type="molecule type" value="Genomic_DNA"/>
</dbReference>
<dbReference type="GO" id="GO:0051301">
    <property type="term" value="P:cell division"/>
    <property type="evidence" value="ECO:0007669"/>
    <property type="project" value="InterPro"/>
</dbReference>
<organism evidence="3 4">
    <name type="scientific">Paenibacillus ferrarius</name>
    <dbReference type="NCBI Taxonomy" id="1469647"/>
    <lineage>
        <taxon>Bacteria</taxon>
        <taxon>Bacillati</taxon>
        <taxon>Bacillota</taxon>
        <taxon>Bacilli</taxon>
        <taxon>Bacillales</taxon>
        <taxon>Paenibacillaceae</taxon>
        <taxon>Paenibacillus</taxon>
    </lineage>
</organism>
<keyword evidence="2" id="KW-1133">Transmembrane helix</keyword>
<keyword evidence="4" id="KW-1185">Reference proteome</keyword>
<evidence type="ECO:0000313" key="3">
    <source>
        <dbReference type="EMBL" id="OPH51235.1"/>
    </source>
</evidence>
<dbReference type="InterPro" id="IPR007060">
    <property type="entry name" value="FtsL/DivIC"/>
</dbReference>
<feature type="transmembrane region" description="Helical" evidence="2">
    <location>
        <begin position="21"/>
        <end position="42"/>
    </location>
</feature>
<evidence type="ECO:0008006" key="5">
    <source>
        <dbReference type="Google" id="ProtNLM"/>
    </source>
</evidence>
<dbReference type="InterPro" id="IPR039076">
    <property type="entry name" value="DivIC"/>
</dbReference>
<reference evidence="4" key="1">
    <citation type="submission" date="2016-07" db="EMBL/GenBank/DDBJ databases">
        <authorList>
            <person name="Florea S."/>
            <person name="Webb J.S."/>
            <person name="Jaromczyk J."/>
            <person name="Schardl C.L."/>
        </authorList>
    </citation>
    <scope>NUCLEOTIDE SEQUENCE [LARGE SCALE GENOMIC DNA]</scope>
    <source>
        <strain evidence="4">CY1</strain>
    </source>
</reference>
<protein>
    <recommendedName>
        <fullName evidence="5">Septum formation initiator</fullName>
    </recommendedName>
</protein>
<dbReference type="STRING" id="1469647.BC351_35075"/>
<dbReference type="OrthoDB" id="2382043at2"/>
<evidence type="ECO:0000313" key="4">
    <source>
        <dbReference type="Proteomes" id="UP000190626"/>
    </source>
</evidence>
<keyword evidence="2" id="KW-0472">Membrane</keyword>
<dbReference type="AlphaFoldDB" id="A0A1V4HDE1"/>
<keyword evidence="2" id="KW-0812">Transmembrane</keyword>